<dbReference type="EMBL" id="LUTY01001220">
    <property type="protein sequence ID" value="OAD22027.1"/>
    <property type="molecule type" value="Genomic_DNA"/>
</dbReference>
<comment type="caution">
    <text evidence="2">The sequence shown here is derived from an EMBL/GenBank/DDBJ whole genome shotgun (WGS) entry which is preliminary data.</text>
</comment>
<evidence type="ECO:0000313" key="3">
    <source>
        <dbReference type="Proteomes" id="UP000076962"/>
    </source>
</evidence>
<accession>A0A176S262</accession>
<dbReference type="GO" id="GO:0004386">
    <property type="term" value="F:helicase activity"/>
    <property type="evidence" value="ECO:0007669"/>
    <property type="project" value="UniProtKB-KW"/>
</dbReference>
<evidence type="ECO:0000313" key="2">
    <source>
        <dbReference type="EMBL" id="OAD22027.1"/>
    </source>
</evidence>
<protein>
    <submittedName>
        <fullName evidence="2">DEAD/DEAH box helicase</fullName>
    </submittedName>
</protein>
<gene>
    <name evidence="2" type="ORF">THIOM_002190</name>
</gene>
<proteinExistence type="predicted"/>
<dbReference type="AlphaFoldDB" id="A0A176S262"/>
<organism evidence="2 3">
    <name type="scientific">Candidatus Thiomargarita nelsonii</name>
    <dbReference type="NCBI Taxonomy" id="1003181"/>
    <lineage>
        <taxon>Bacteria</taxon>
        <taxon>Pseudomonadati</taxon>
        <taxon>Pseudomonadota</taxon>
        <taxon>Gammaproteobacteria</taxon>
        <taxon>Thiotrichales</taxon>
        <taxon>Thiotrichaceae</taxon>
        <taxon>Thiomargarita</taxon>
    </lineage>
</organism>
<feature type="coiled-coil region" evidence="1">
    <location>
        <begin position="85"/>
        <end position="112"/>
    </location>
</feature>
<dbReference type="InterPro" id="IPR027417">
    <property type="entry name" value="P-loop_NTPase"/>
</dbReference>
<name>A0A176S262_9GAMM</name>
<keyword evidence="3" id="KW-1185">Reference proteome</keyword>
<dbReference type="SUPFAM" id="SSF52540">
    <property type="entry name" value="P-loop containing nucleoside triphosphate hydrolases"/>
    <property type="match status" value="1"/>
</dbReference>
<reference evidence="2 3" key="1">
    <citation type="submission" date="2016-05" db="EMBL/GenBank/DDBJ databases">
        <title>Single-cell genome of chain-forming Candidatus Thiomargarita nelsonii and comparison to other large sulfur-oxidizing bacteria.</title>
        <authorList>
            <person name="Winkel M."/>
            <person name="Salman V."/>
            <person name="Woyke T."/>
            <person name="Schulz-Vogt H."/>
            <person name="Richter M."/>
            <person name="Flood B."/>
            <person name="Bailey J."/>
            <person name="Amann R."/>
            <person name="Mussmann M."/>
        </authorList>
    </citation>
    <scope>NUCLEOTIDE SEQUENCE [LARGE SCALE GENOMIC DNA]</scope>
    <source>
        <strain evidence="2 3">THI036</strain>
    </source>
</reference>
<dbReference type="Gene3D" id="3.40.50.300">
    <property type="entry name" value="P-loop containing nucleotide triphosphate hydrolases"/>
    <property type="match status" value="1"/>
</dbReference>
<dbReference type="PATRIC" id="fig|1003181.4.peg.3022"/>
<evidence type="ECO:0000256" key="1">
    <source>
        <dbReference type="SAM" id="Coils"/>
    </source>
</evidence>
<keyword evidence="2" id="KW-0347">Helicase</keyword>
<keyword evidence="2" id="KW-0067">ATP-binding</keyword>
<dbReference type="Proteomes" id="UP000076962">
    <property type="component" value="Unassembled WGS sequence"/>
</dbReference>
<keyword evidence="1" id="KW-0175">Coiled coil</keyword>
<sequence>MWEDGKKVRAKISFLSATPVKIMPVLKALEIDENRVTFIKEKIGTRGRFIHGDVQLSFVNIENMPELMLQHKEDMQAQVAKKRQTVVIYNKLEDLQRQIVELEQAVLAAGIEPEDCLLINSLDDSKADAKPMGRFAVGRCQNPYDFKVLITTSSIEMGVTFKADLLLMEPGFEAMNFLQRYGRVARGEHQGQVIVRYDEMLAH</sequence>
<keyword evidence="2" id="KW-0378">Hydrolase</keyword>
<keyword evidence="2" id="KW-0547">Nucleotide-binding</keyword>